<accession>A0A8K0IQB4</accession>
<keyword evidence="3" id="KW-0203">Cytokinin biosynthesis</keyword>
<dbReference type="GO" id="GO:0009691">
    <property type="term" value="P:cytokinin biosynthetic process"/>
    <property type="evidence" value="ECO:0007669"/>
    <property type="project" value="UniProtKB-KW"/>
</dbReference>
<reference evidence="8" key="1">
    <citation type="journal article" date="2017" name="Gigascience">
        <title>The genome draft of coconut (Cocos nucifera).</title>
        <authorList>
            <person name="Xiao Y."/>
            <person name="Xu P."/>
            <person name="Fan H."/>
            <person name="Baudouin L."/>
            <person name="Xia W."/>
            <person name="Bocs S."/>
            <person name="Xu J."/>
            <person name="Li Q."/>
            <person name="Guo A."/>
            <person name="Zhou L."/>
            <person name="Li J."/>
            <person name="Wu Y."/>
            <person name="Ma Z."/>
            <person name="Armero A."/>
            <person name="Issali A.E."/>
            <person name="Liu N."/>
            <person name="Peng M."/>
            <person name="Yang Y."/>
        </authorList>
    </citation>
    <scope>NUCLEOTIDE SEQUENCE</scope>
    <source>
        <tissue evidence="8">Spear leaf of Hainan Tall coconut</tissue>
    </source>
</reference>
<dbReference type="Proteomes" id="UP000797356">
    <property type="component" value="Chromosome 11"/>
</dbReference>
<evidence type="ECO:0000256" key="5">
    <source>
        <dbReference type="ARBA" id="ARBA00023242"/>
    </source>
</evidence>
<dbReference type="InterPro" id="IPR044670">
    <property type="entry name" value="SOFL"/>
</dbReference>
<feature type="compositionally biased region" description="Acidic residues" evidence="7">
    <location>
        <begin position="91"/>
        <end position="101"/>
    </location>
</feature>
<proteinExistence type="inferred from homology"/>
<dbReference type="PANTHER" id="PTHR33347:SF31">
    <property type="entry name" value="PROTEIN SOB FIVE-LIKE 1"/>
    <property type="match status" value="1"/>
</dbReference>
<dbReference type="GO" id="GO:0005737">
    <property type="term" value="C:cytoplasm"/>
    <property type="evidence" value="ECO:0007669"/>
    <property type="project" value="UniProtKB-SubCell"/>
</dbReference>
<dbReference type="GO" id="GO:0009736">
    <property type="term" value="P:cytokinin-activated signaling pathway"/>
    <property type="evidence" value="ECO:0007669"/>
    <property type="project" value="UniProtKB-KW"/>
</dbReference>
<evidence type="ECO:0000313" key="9">
    <source>
        <dbReference type="Proteomes" id="UP000797356"/>
    </source>
</evidence>
<evidence type="ECO:0000256" key="6">
    <source>
        <dbReference type="ARBA" id="ARBA00024199"/>
    </source>
</evidence>
<feature type="region of interest" description="Disordered" evidence="7">
    <location>
        <begin position="1"/>
        <end position="101"/>
    </location>
</feature>
<keyword evidence="5" id="KW-0539">Nucleus</keyword>
<evidence type="ECO:0000313" key="8">
    <source>
        <dbReference type="EMBL" id="KAG1364330.1"/>
    </source>
</evidence>
<organism evidence="8 9">
    <name type="scientific">Cocos nucifera</name>
    <name type="common">Coconut palm</name>
    <dbReference type="NCBI Taxonomy" id="13894"/>
    <lineage>
        <taxon>Eukaryota</taxon>
        <taxon>Viridiplantae</taxon>
        <taxon>Streptophyta</taxon>
        <taxon>Embryophyta</taxon>
        <taxon>Tracheophyta</taxon>
        <taxon>Spermatophyta</taxon>
        <taxon>Magnoliopsida</taxon>
        <taxon>Liliopsida</taxon>
        <taxon>Arecaceae</taxon>
        <taxon>Arecoideae</taxon>
        <taxon>Cocoseae</taxon>
        <taxon>Attaleinae</taxon>
        <taxon>Cocos</taxon>
    </lineage>
</organism>
<protein>
    <submittedName>
        <fullName evidence="8">Uncharacterized protein</fullName>
    </submittedName>
</protein>
<comment type="caution">
    <text evidence="8">The sequence shown here is derived from an EMBL/GenBank/DDBJ whole genome shotgun (WGS) entry which is preliminary data.</text>
</comment>
<dbReference type="AlphaFoldDB" id="A0A8K0IQB4"/>
<feature type="compositionally biased region" description="Acidic residues" evidence="7">
    <location>
        <begin position="48"/>
        <end position="59"/>
    </location>
</feature>
<feature type="region of interest" description="Disordered" evidence="7">
    <location>
        <begin position="121"/>
        <end position="151"/>
    </location>
</feature>
<comment type="similarity">
    <text evidence="6">Belongs to the SOFL plant protein family.</text>
</comment>
<sequence>MEAEECGSSESGWTMYLASPMHDDGHGDIEVQANDEEEDDNNDHNSNESDDGSEGEDNDSMASDASTGPIQHKHGDTKCDQSSLMCHLNHDDDEDGLEEDERNQDYFSYSYKKFCEVNKGRSGRSVGVSHKKDGATSLFPTRSKVQKASGK</sequence>
<name>A0A8K0IQB4_COCNU</name>
<evidence type="ECO:0000256" key="4">
    <source>
        <dbReference type="ARBA" id="ARBA00022864"/>
    </source>
</evidence>
<evidence type="ECO:0000256" key="3">
    <source>
        <dbReference type="ARBA" id="ARBA00022712"/>
    </source>
</evidence>
<evidence type="ECO:0000256" key="7">
    <source>
        <dbReference type="SAM" id="MobiDB-lite"/>
    </source>
</evidence>
<gene>
    <name evidence="8" type="ORF">COCNU_11G011570</name>
</gene>
<keyword evidence="9" id="KW-1185">Reference proteome</keyword>
<dbReference type="OrthoDB" id="782539at2759"/>
<reference evidence="8" key="2">
    <citation type="submission" date="2019-07" db="EMBL/GenBank/DDBJ databases">
        <authorList>
            <person name="Yang Y."/>
            <person name="Bocs S."/>
            <person name="Baudouin L."/>
        </authorList>
    </citation>
    <scope>NUCLEOTIDE SEQUENCE</scope>
    <source>
        <tissue evidence="8">Spear leaf of Hainan Tall coconut</tissue>
    </source>
</reference>
<keyword evidence="2" id="KW-0963">Cytoplasm</keyword>
<comment type="subcellular location">
    <subcellularLocation>
        <location evidence="1">Cytoplasm</location>
    </subcellularLocation>
</comment>
<evidence type="ECO:0000256" key="1">
    <source>
        <dbReference type="ARBA" id="ARBA00004496"/>
    </source>
</evidence>
<evidence type="ECO:0000256" key="2">
    <source>
        <dbReference type="ARBA" id="ARBA00022490"/>
    </source>
</evidence>
<dbReference type="PANTHER" id="PTHR33347">
    <property type="entry name" value="OSJNBA0091C07.3 PROTEIN"/>
    <property type="match status" value="1"/>
</dbReference>
<dbReference type="EMBL" id="CM017882">
    <property type="protein sequence ID" value="KAG1364330.1"/>
    <property type="molecule type" value="Genomic_DNA"/>
</dbReference>
<keyword evidence="4" id="KW-0932">Cytokinin signaling pathway</keyword>